<dbReference type="AlphaFoldDB" id="A0A067QQJ8"/>
<reference evidence="1 2" key="1">
    <citation type="journal article" date="2014" name="Nat. Commun.">
        <title>Molecular traces of alternative social organization in a termite genome.</title>
        <authorList>
            <person name="Terrapon N."/>
            <person name="Li C."/>
            <person name="Robertson H.M."/>
            <person name="Ji L."/>
            <person name="Meng X."/>
            <person name="Booth W."/>
            <person name="Chen Z."/>
            <person name="Childers C.P."/>
            <person name="Glastad K.M."/>
            <person name="Gokhale K."/>
            <person name="Gowin J."/>
            <person name="Gronenberg W."/>
            <person name="Hermansen R.A."/>
            <person name="Hu H."/>
            <person name="Hunt B.G."/>
            <person name="Huylmans A.K."/>
            <person name="Khalil S.M."/>
            <person name="Mitchell R.D."/>
            <person name="Munoz-Torres M.C."/>
            <person name="Mustard J.A."/>
            <person name="Pan H."/>
            <person name="Reese J.T."/>
            <person name="Scharf M.E."/>
            <person name="Sun F."/>
            <person name="Vogel H."/>
            <person name="Xiao J."/>
            <person name="Yang W."/>
            <person name="Yang Z."/>
            <person name="Yang Z."/>
            <person name="Zhou J."/>
            <person name="Zhu J."/>
            <person name="Brent C.S."/>
            <person name="Elsik C.G."/>
            <person name="Goodisman M.A."/>
            <person name="Liberles D.A."/>
            <person name="Roe R.M."/>
            <person name="Vargo E.L."/>
            <person name="Vilcinskas A."/>
            <person name="Wang J."/>
            <person name="Bornberg-Bauer E."/>
            <person name="Korb J."/>
            <person name="Zhang G."/>
            <person name="Liebig J."/>
        </authorList>
    </citation>
    <scope>NUCLEOTIDE SEQUENCE [LARGE SCALE GENOMIC DNA]</scope>
    <source>
        <tissue evidence="1">Whole organism</tissue>
    </source>
</reference>
<sequence>MYHLHLHSETFPETTYKTKWCRNVEEYNQRLHHYENLKNLSIYVYHPLYFISATFDQYFKQCPTKRKCEDEFIGVPHVQIKVTFSKHETYVKCRGPDRTHVLMGRESC</sequence>
<gene>
    <name evidence="1" type="ORF">L798_14535</name>
</gene>
<keyword evidence="2" id="KW-1185">Reference proteome</keyword>
<dbReference type="EMBL" id="KK853090">
    <property type="protein sequence ID" value="KDR11572.1"/>
    <property type="molecule type" value="Genomic_DNA"/>
</dbReference>
<name>A0A067QQJ8_ZOONE</name>
<accession>A0A067QQJ8</accession>
<proteinExistence type="predicted"/>
<evidence type="ECO:0000313" key="1">
    <source>
        <dbReference type="EMBL" id="KDR11572.1"/>
    </source>
</evidence>
<organism evidence="1 2">
    <name type="scientific">Zootermopsis nevadensis</name>
    <name type="common">Dampwood termite</name>
    <dbReference type="NCBI Taxonomy" id="136037"/>
    <lineage>
        <taxon>Eukaryota</taxon>
        <taxon>Metazoa</taxon>
        <taxon>Ecdysozoa</taxon>
        <taxon>Arthropoda</taxon>
        <taxon>Hexapoda</taxon>
        <taxon>Insecta</taxon>
        <taxon>Pterygota</taxon>
        <taxon>Neoptera</taxon>
        <taxon>Polyneoptera</taxon>
        <taxon>Dictyoptera</taxon>
        <taxon>Blattodea</taxon>
        <taxon>Blattoidea</taxon>
        <taxon>Termitoidae</taxon>
        <taxon>Termopsidae</taxon>
        <taxon>Zootermopsis</taxon>
    </lineage>
</organism>
<dbReference type="Proteomes" id="UP000027135">
    <property type="component" value="Unassembled WGS sequence"/>
</dbReference>
<evidence type="ECO:0000313" key="2">
    <source>
        <dbReference type="Proteomes" id="UP000027135"/>
    </source>
</evidence>
<protein>
    <submittedName>
        <fullName evidence="1">Uncharacterized protein</fullName>
    </submittedName>
</protein>
<dbReference type="InParanoid" id="A0A067QQJ8"/>